<evidence type="ECO:0000313" key="6">
    <source>
        <dbReference type="EMBL" id="CAH1405587.1"/>
    </source>
</evidence>
<dbReference type="SUPFAM" id="SSF55979">
    <property type="entry name" value="DNA clamp"/>
    <property type="match status" value="1"/>
</dbReference>
<protein>
    <recommendedName>
        <fullName evidence="8">Cell cycle checkpoint protein RAD1</fullName>
    </recommendedName>
</protein>
<organism evidence="6 7">
    <name type="scientific">Nezara viridula</name>
    <name type="common">Southern green stink bug</name>
    <name type="synonym">Cimex viridulus</name>
    <dbReference type="NCBI Taxonomy" id="85310"/>
    <lineage>
        <taxon>Eukaryota</taxon>
        <taxon>Metazoa</taxon>
        <taxon>Ecdysozoa</taxon>
        <taxon>Arthropoda</taxon>
        <taxon>Hexapoda</taxon>
        <taxon>Insecta</taxon>
        <taxon>Pterygota</taxon>
        <taxon>Neoptera</taxon>
        <taxon>Paraneoptera</taxon>
        <taxon>Hemiptera</taxon>
        <taxon>Heteroptera</taxon>
        <taxon>Panheteroptera</taxon>
        <taxon>Pentatomomorpha</taxon>
        <taxon>Pentatomoidea</taxon>
        <taxon>Pentatomidae</taxon>
        <taxon>Pentatominae</taxon>
        <taxon>Nezara</taxon>
    </lineage>
</organism>
<dbReference type="CDD" id="cd00577">
    <property type="entry name" value="PCNA"/>
    <property type="match status" value="1"/>
</dbReference>
<dbReference type="Pfam" id="PF02144">
    <property type="entry name" value="Rad1"/>
    <property type="match status" value="1"/>
</dbReference>
<reference evidence="6" key="1">
    <citation type="submission" date="2022-01" db="EMBL/GenBank/DDBJ databases">
        <authorList>
            <person name="King R."/>
        </authorList>
    </citation>
    <scope>NUCLEOTIDE SEQUENCE</scope>
</reference>
<evidence type="ECO:0000256" key="2">
    <source>
        <dbReference type="ARBA" id="ARBA00010991"/>
    </source>
</evidence>
<accession>A0A9P0HPY2</accession>
<sequence length="281" mass="31848">MEAENTEPHYVLTGKVDNVKNLTQLIKCINFKEVAVFFASKNGIKIVVEDSKCVQASAFIGTDIFTEFTINEELVSFRLDINVLLECLSMFDQGSNQASLNLYYRDHGFPLRLVLVEEDVVTDCSIKTLEALEILHFDPPGERVYNKMIADGSGLKEFFADLDSGSEYLDIQMSKTQPNFIIRTESTAGRCEASVSQDAEWIEEFVSHGQSLSRFKLTQFKPAIKTIQAAKKVSFQLSREGLLCLQFVIMTESKQLCYIEYYCTPVIIDDDDDETILSQEF</sequence>
<dbReference type="InterPro" id="IPR046938">
    <property type="entry name" value="DNA_clamp_sf"/>
</dbReference>
<keyword evidence="7" id="KW-1185">Reference proteome</keyword>
<dbReference type="OrthoDB" id="337581at2759"/>
<comment type="similarity">
    <text evidence="2">Belongs to the rad1 family.</text>
</comment>
<dbReference type="InterPro" id="IPR003011">
    <property type="entry name" value="Cell_cycle_checkpoint_Rad1"/>
</dbReference>
<dbReference type="InterPro" id="IPR003021">
    <property type="entry name" value="Rad1_Rec1_Rad17"/>
</dbReference>
<dbReference type="GO" id="GO:0006281">
    <property type="term" value="P:DNA repair"/>
    <property type="evidence" value="ECO:0007669"/>
    <property type="project" value="UniProtKB-KW"/>
</dbReference>
<keyword evidence="4" id="KW-0234">DNA repair</keyword>
<name>A0A9P0HPY2_NEZVI</name>
<evidence type="ECO:0008006" key="8">
    <source>
        <dbReference type="Google" id="ProtNLM"/>
    </source>
</evidence>
<dbReference type="Proteomes" id="UP001152798">
    <property type="component" value="Chromosome 6"/>
</dbReference>
<comment type="subcellular location">
    <subcellularLocation>
        <location evidence="1">Nucleus</location>
    </subcellularLocation>
</comment>
<dbReference type="Gene3D" id="3.70.10.10">
    <property type="match status" value="1"/>
</dbReference>
<evidence type="ECO:0000256" key="1">
    <source>
        <dbReference type="ARBA" id="ARBA00004123"/>
    </source>
</evidence>
<evidence type="ECO:0000313" key="7">
    <source>
        <dbReference type="Proteomes" id="UP001152798"/>
    </source>
</evidence>
<gene>
    <name evidence="6" type="ORF">NEZAVI_LOCUS13765</name>
</gene>
<dbReference type="PANTHER" id="PTHR10870:SF0">
    <property type="entry name" value="CELL CYCLE CHECKPOINT PROTEIN RAD1"/>
    <property type="match status" value="1"/>
</dbReference>
<dbReference type="AlphaFoldDB" id="A0A9P0HPY2"/>
<evidence type="ECO:0000256" key="4">
    <source>
        <dbReference type="ARBA" id="ARBA00023204"/>
    </source>
</evidence>
<evidence type="ECO:0000256" key="3">
    <source>
        <dbReference type="ARBA" id="ARBA00022763"/>
    </source>
</evidence>
<proteinExistence type="inferred from homology"/>
<dbReference type="PRINTS" id="PR01245">
    <property type="entry name" value="RAD1REC1"/>
</dbReference>
<dbReference type="EMBL" id="OV725082">
    <property type="protein sequence ID" value="CAH1405587.1"/>
    <property type="molecule type" value="Genomic_DNA"/>
</dbReference>
<evidence type="ECO:0000256" key="5">
    <source>
        <dbReference type="ARBA" id="ARBA00023242"/>
    </source>
</evidence>
<dbReference type="PANTHER" id="PTHR10870">
    <property type="entry name" value="CELL CYCLE CHECKPOINT PROTEIN RAD1"/>
    <property type="match status" value="1"/>
</dbReference>
<keyword evidence="3" id="KW-0227">DNA damage</keyword>
<dbReference type="PRINTS" id="PR01246">
    <property type="entry name" value="RAD1REPAIR"/>
</dbReference>
<dbReference type="GO" id="GO:0000077">
    <property type="term" value="P:DNA damage checkpoint signaling"/>
    <property type="evidence" value="ECO:0007669"/>
    <property type="project" value="InterPro"/>
</dbReference>
<keyword evidence="5" id="KW-0539">Nucleus</keyword>
<dbReference type="GO" id="GO:0030896">
    <property type="term" value="C:checkpoint clamp complex"/>
    <property type="evidence" value="ECO:0007669"/>
    <property type="project" value="TreeGrafter"/>
</dbReference>